<feature type="transmembrane region" description="Helical" evidence="6">
    <location>
        <begin position="350"/>
        <end position="373"/>
    </location>
</feature>
<dbReference type="Pfam" id="PF07690">
    <property type="entry name" value="MFS_1"/>
    <property type="match status" value="1"/>
</dbReference>
<dbReference type="Proteomes" id="UP000552709">
    <property type="component" value="Unassembled WGS sequence"/>
</dbReference>
<evidence type="ECO:0000256" key="6">
    <source>
        <dbReference type="SAM" id="Phobius"/>
    </source>
</evidence>
<feature type="transmembrane region" description="Helical" evidence="6">
    <location>
        <begin position="75"/>
        <end position="94"/>
    </location>
</feature>
<organism evidence="8 9">
    <name type="scientific">Deinococcus humi</name>
    <dbReference type="NCBI Taxonomy" id="662880"/>
    <lineage>
        <taxon>Bacteria</taxon>
        <taxon>Thermotogati</taxon>
        <taxon>Deinococcota</taxon>
        <taxon>Deinococci</taxon>
        <taxon>Deinococcales</taxon>
        <taxon>Deinococcaceae</taxon>
        <taxon>Deinococcus</taxon>
    </lineage>
</organism>
<name>A0A7W8JY40_9DEIO</name>
<evidence type="ECO:0000256" key="3">
    <source>
        <dbReference type="ARBA" id="ARBA00022692"/>
    </source>
</evidence>
<dbReference type="Gene3D" id="1.20.1250.20">
    <property type="entry name" value="MFS general substrate transporter like domains"/>
    <property type="match status" value="1"/>
</dbReference>
<evidence type="ECO:0000256" key="5">
    <source>
        <dbReference type="ARBA" id="ARBA00023136"/>
    </source>
</evidence>
<protein>
    <submittedName>
        <fullName evidence="8">Putative MFS family arabinose efflux permease</fullName>
    </submittedName>
</protein>
<sequence length="422" mass="43370">MFRLLSVPAFFPLWLGQVISQIGDRALGLALGFFVFKETGSVTATALLALSVYLPGLLFGSFAGVLTDRWDRRRVLIISQILQGAVMLLLLLATQPGWLWVAYAVTFAELTLSLVAMPAGAALLPSLVGEERLGRANATLSVGTTVARLLGPPLGGVLVASAGVRGVVIFDTLTFLGAALCFMRLPRVPVTQSVSDTAPDTLIGSWRALATEWRAGLHVIRHNRVILGLLVVLGLTSLGGTLIDSAYMPFVQGVLHADAAQVGLLSTVMGASTLLGGVIASWAVGRLPLARLAAGGTLLVGALMLLMYTQTSLTVMFAVTAVLGVPMVVSNVATSTLVQLATPDAYRGRVYGALGTTTALAGVIATGGAALIGAQIGPVRLLTVAGGLTLLGAVAATVLLRPPSAPVGDRHAVGTPGEDATT</sequence>
<gene>
    <name evidence="8" type="ORF">HNQ08_002926</name>
</gene>
<keyword evidence="4 6" id="KW-1133">Transmembrane helix</keyword>
<dbReference type="EMBL" id="JACHFL010000007">
    <property type="protein sequence ID" value="MBB5363819.1"/>
    <property type="molecule type" value="Genomic_DNA"/>
</dbReference>
<dbReference type="InterPro" id="IPR036259">
    <property type="entry name" value="MFS_trans_sf"/>
</dbReference>
<feature type="transmembrane region" description="Helical" evidence="6">
    <location>
        <begin position="225"/>
        <end position="243"/>
    </location>
</feature>
<dbReference type="PANTHER" id="PTHR23513">
    <property type="entry name" value="INTEGRAL MEMBRANE EFFLUX PROTEIN-RELATED"/>
    <property type="match status" value="1"/>
</dbReference>
<keyword evidence="2" id="KW-1003">Cell membrane</keyword>
<reference evidence="8 9" key="1">
    <citation type="submission" date="2020-08" db="EMBL/GenBank/DDBJ databases">
        <title>Genomic Encyclopedia of Type Strains, Phase IV (KMG-IV): sequencing the most valuable type-strain genomes for metagenomic binning, comparative biology and taxonomic classification.</title>
        <authorList>
            <person name="Goeker M."/>
        </authorList>
    </citation>
    <scope>NUCLEOTIDE SEQUENCE [LARGE SCALE GENOMIC DNA]</scope>
    <source>
        <strain evidence="8 9">DSM 27939</strain>
    </source>
</reference>
<feature type="transmembrane region" description="Helical" evidence="6">
    <location>
        <begin position="292"/>
        <end position="309"/>
    </location>
</feature>
<evidence type="ECO:0000256" key="1">
    <source>
        <dbReference type="ARBA" id="ARBA00004651"/>
    </source>
</evidence>
<dbReference type="CDD" id="cd06173">
    <property type="entry name" value="MFS_MefA_like"/>
    <property type="match status" value="1"/>
</dbReference>
<feature type="transmembrane region" description="Helical" evidence="6">
    <location>
        <begin position="315"/>
        <end position="338"/>
    </location>
</feature>
<dbReference type="AlphaFoldDB" id="A0A7W8JY40"/>
<proteinExistence type="predicted"/>
<dbReference type="InterPro" id="IPR020846">
    <property type="entry name" value="MFS_dom"/>
</dbReference>
<feature type="transmembrane region" description="Helical" evidence="6">
    <location>
        <begin position="100"/>
        <end position="124"/>
    </location>
</feature>
<dbReference type="PANTHER" id="PTHR23513:SF11">
    <property type="entry name" value="STAPHYLOFERRIN A TRANSPORTER"/>
    <property type="match status" value="1"/>
</dbReference>
<evidence type="ECO:0000313" key="9">
    <source>
        <dbReference type="Proteomes" id="UP000552709"/>
    </source>
</evidence>
<comment type="subcellular location">
    <subcellularLocation>
        <location evidence="1">Cell membrane</location>
        <topology evidence="1">Multi-pass membrane protein</topology>
    </subcellularLocation>
</comment>
<keyword evidence="5 6" id="KW-0472">Membrane</keyword>
<comment type="caution">
    <text evidence="8">The sequence shown here is derived from an EMBL/GenBank/DDBJ whole genome shotgun (WGS) entry which is preliminary data.</text>
</comment>
<dbReference type="RefSeq" id="WP_184133393.1">
    <property type="nucleotide sequence ID" value="NZ_JACHFL010000007.1"/>
</dbReference>
<dbReference type="GO" id="GO:0022857">
    <property type="term" value="F:transmembrane transporter activity"/>
    <property type="evidence" value="ECO:0007669"/>
    <property type="project" value="InterPro"/>
</dbReference>
<evidence type="ECO:0000256" key="2">
    <source>
        <dbReference type="ARBA" id="ARBA00022475"/>
    </source>
</evidence>
<evidence type="ECO:0000256" key="4">
    <source>
        <dbReference type="ARBA" id="ARBA00022989"/>
    </source>
</evidence>
<evidence type="ECO:0000259" key="7">
    <source>
        <dbReference type="PROSITE" id="PS50850"/>
    </source>
</evidence>
<feature type="domain" description="Major facilitator superfamily (MFS) profile" evidence="7">
    <location>
        <begin position="9"/>
        <end position="404"/>
    </location>
</feature>
<feature type="transmembrane region" description="Helical" evidence="6">
    <location>
        <begin position="379"/>
        <end position="400"/>
    </location>
</feature>
<dbReference type="SUPFAM" id="SSF103473">
    <property type="entry name" value="MFS general substrate transporter"/>
    <property type="match status" value="1"/>
</dbReference>
<dbReference type="InterPro" id="IPR011701">
    <property type="entry name" value="MFS"/>
</dbReference>
<dbReference type="PROSITE" id="PS50850">
    <property type="entry name" value="MFS"/>
    <property type="match status" value="1"/>
</dbReference>
<feature type="transmembrane region" description="Helical" evidence="6">
    <location>
        <begin position="263"/>
        <end position="285"/>
    </location>
</feature>
<dbReference type="GO" id="GO:0005886">
    <property type="term" value="C:plasma membrane"/>
    <property type="evidence" value="ECO:0007669"/>
    <property type="project" value="UniProtKB-SubCell"/>
</dbReference>
<accession>A0A7W8JY40</accession>
<keyword evidence="9" id="KW-1185">Reference proteome</keyword>
<keyword evidence="3 6" id="KW-0812">Transmembrane</keyword>
<evidence type="ECO:0000313" key="8">
    <source>
        <dbReference type="EMBL" id="MBB5363819.1"/>
    </source>
</evidence>
<feature type="transmembrane region" description="Helical" evidence="6">
    <location>
        <begin position="44"/>
        <end position="63"/>
    </location>
</feature>